<gene>
    <name evidence="1" type="ORF">ACD_3C00086G0032</name>
</gene>
<organism evidence="1">
    <name type="scientific">uncultured bacterium</name>
    <name type="common">gcode 4</name>
    <dbReference type="NCBI Taxonomy" id="1234023"/>
    <lineage>
        <taxon>Bacteria</taxon>
        <taxon>environmental samples</taxon>
    </lineage>
</organism>
<comment type="caution">
    <text evidence="1">The sequence shown here is derived from an EMBL/GenBank/DDBJ whole genome shotgun (WGS) entry which is preliminary data.</text>
</comment>
<sequence length="405" mass="48365">MVTHNPKQIIEQLQTILSNPSKKIWFLFGAWISMKDMSWKDLIPGVDIMTDTVIKKFTKDPQRSAIEVIKTEIISDWKKFNIETLLSKISEKERAAWAEKLCWLSKHELEILRKDIEDDICKQVSIHEPASEKVNVETINHNTFAKWIKNADREFPVEIFTLNYDYLLELSLENQGIPYFDGFVGSYNAFFCPEWIEDGSPVRDWVKLWKLHWSLGWSQNEKKDIIRTSWAAWTSMIYPSFLKYDHSKKQPYLSYMDRLSYFLKQEDAVLFTCWYSFWDEHINELILTAVSRSRSSSVFVLNFWELEETDELPKIAMNNTKISVYAKRTAVIGWKFWEWKLDWEPDKNVSYNVIDFGFDEDAVMEEEWKTNTWTGKWNFWLGDFNKFTNFLSHFYSKSKYIKNDK</sequence>
<evidence type="ECO:0000313" key="1">
    <source>
        <dbReference type="EMBL" id="EKE28188.1"/>
    </source>
</evidence>
<dbReference type="AlphaFoldDB" id="K2FZ30"/>
<protein>
    <submittedName>
        <fullName evidence="1">Uncharacterized protein</fullName>
    </submittedName>
</protein>
<dbReference type="Pfam" id="PF13289">
    <property type="entry name" value="SIR2_2"/>
    <property type="match status" value="1"/>
</dbReference>
<proteinExistence type="predicted"/>
<accession>K2FZ30</accession>
<reference evidence="1" key="1">
    <citation type="journal article" date="2012" name="Science">
        <title>Fermentation, hydrogen, and sulfur metabolism in multiple uncultivated bacterial phyla.</title>
        <authorList>
            <person name="Wrighton K.C."/>
            <person name="Thomas B.C."/>
            <person name="Sharon I."/>
            <person name="Miller C.S."/>
            <person name="Castelle C.J."/>
            <person name="VerBerkmoes N.C."/>
            <person name="Wilkins M.J."/>
            <person name="Hettich R.L."/>
            <person name="Lipton M.S."/>
            <person name="Williams K.H."/>
            <person name="Long P.E."/>
            <person name="Banfield J.F."/>
        </authorList>
    </citation>
    <scope>NUCLEOTIDE SEQUENCE [LARGE SCALE GENOMIC DNA]</scope>
</reference>
<dbReference type="EMBL" id="AMFJ01000360">
    <property type="protein sequence ID" value="EKE28188.1"/>
    <property type="molecule type" value="Genomic_DNA"/>
</dbReference>
<name>K2FZ30_9BACT</name>